<feature type="domain" description="W2" evidence="7">
    <location>
        <begin position="1051"/>
        <end position="1217"/>
    </location>
</feature>
<evidence type="ECO:0000256" key="4">
    <source>
        <dbReference type="ARBA" id="ARBA00022845"/>
    </source>
</evidence>
<dbReference type="PROSITE" id="PS51363">
    <property type="entry name" value="W2"/>
    <property type="match status" value="1"/>
</dbReference>
<keyword evidence="3" id="KW-0597">Phosphoprotein</keyword>
<dbReference type="OrthoDB" id="6379360at2759"/>
<dbReference type="Gene3D" id="1.25.40.180">
    <property type="match status" value="3"/>
</dbReference>
<evidence type="ECO:0000256" key="1">
    <source>
        <dbReference type="ARBA" id="ARBA00005775"/>
    </source>
</evidence>
<feature type="region of interest" description="Disordered" evidence="6">
    <location>
        <begin position="270"/>
        <end position="335"/>
    </location>
</feature>
<reference evidence="9" key="1">
    <citation type="submission" date="2020-11" db="EMBL/GenBank/DDBJ databases">
        <authorList>
            <person name="Tran Van P."/>
        </authorList>
    </citation>
    <scope>NUCLEOTIDE SEQUENCE</scope>
</reference>
<dbReference type="GO" id="GO:0016281">
    <property type="term" value="C:eukaryotic translation initiation factor 4F complex"/>
    <property type="evidence" value="ECO:0007669"/>
    <property type="project" value="TreeGrafter"/>
</dbReference>
<proteinExistence type="inferred from homology"/>
<dbReference type="PANTHER" id="PTHR23253:SF78">
    <property type="entry name" value="EUKARYOTIC TRANSLATION INITIATION FACTOR 4G1, ISOFORM B-RELATED"/>
    <property type="match status" value="1"/>
</dbReference>
<dbReference type="Pfam" id="PF21140">
    <property type="entry name" value="eIF4G1-like_eIF4E-bd"/>
    <property type="match status" value="1"/>
</dbReference>
<comment type="similarity">
    <text evidence="1">Belongs to the eukaryotic initiation factor 4G family.</text>
</comment>
<evidence type="ECO:0000259" key="8">
    <source>
        <dbReference type="PROSITE" id="PS51366"/>
    </source>
</evidence>
<dbReference type="SMART" id="SM00543">
    <property type="entry name" value="MIF4G"/>
    <property type="match status" value="1"/>
</dbReference>
<protein>
    <submittedName>
        <fullName evidence="9">Uncharacterized protein</fullName>
    </submittedName>
</protein>
<dbReference type="GO" id="GO:0003729">
    <property type="term" value="F:mRNA binding"/>
    <property type="evidence" value="ECO:0007669"/>
    <property type="project" value="TreeGrafter"/>
</dbReference>
<dbReference type="PROSITE" id="PS51366">
    <property type="entry name" value="MI"/>
    <property type="match status" value="1"/>
</dbReference>
<dbReference type="InterPro" id="IPR003307">
    <property type="entry name" value="W2_domain"/>
</dbReference>
<dbReference type="EMBL" id="OA882213">
    <property type="protein sequence ID" value="CAD7273815.1"/>
    <property type="molecule type" value="Genomic_DNA"/>
</dbReference>
<accession>A0A7R9BH19</accession>
<dbReference type="EMBL" id="CAJPEX010000176">
    <property type="protein sequence ID" value="CAG0913967.1"/>
    <property type="molecule type" value="Genomic_DNA"/>
</dbReference>
<keyword evidence="4" id="KW-0810">Translation regulation</keyword>
<keyword evidence="2" id="KW-0396">Initiation factor</keyword>
<feature type="compositionally biased region" description="Low complexity" evidence="6">
    <location>
        <begin position="807"/>
        <end position="818"/>
    </location>
</feature>
<organism evidence="9">
    <name type="scientific">Notodromas monacha</name>
    <dbReference type="NCBI Taxonomy" id="399045"/>
    <lineage>
        <taxon>Eukaryota</taxon>
        <taxon>Metazoa</taxon>
        <taxon>Ecdysozoa</taxon>
        <taxon>Arthropoda</taxon>
        <taxon>Crustacea</taxon>
        <taxon>Oligostraca</taxon>
        <taxon>Ostracoda</taxon>
        <taxon>Podocopa</taxon>
        <taxon>Podocopida</taxon>
        <taxon>Cypridocopina</taxon>
        <taxon>Cypridoidea</taxon>
        <taxon>Cyprididae</taxon>
        <taxon>Notodromas</taxon>
    </lineage>
</organism>
<evidence type="ECO:0000256" key="6">
    <source>
        <dbReference type="SAM" id="MobiDB-lite"/>
    </source>
</evidence>
<feature type="region of interest" description="Disordered" evidence="6">
    <location>
        <begin position="746"/>
        <end position="885"/>
    </location>
</feature>
<dbReference type="GO" id="GO:0045947">
    <property type="term" value="P:negative regulation of translational initiation"/>
    <property type="evidence" value="ECO:0007669"/>
    <property type="project" value="InterPro"/>
</dbReference>
<dbReference type="Pfam" id="PF02020">
    <property type="entry name" value="W2"/>
    <property type="match status" value="1"/>
</dbReference>
<feature type="compositionally biased region" description="Polar residues" evidence="6">
    <location>
        <begin position="681"/>
        <end position="694"/>
    </location>
</feature>
<feature type="region of interest" description="Disordered" evidence="6">
    <location>
        <begin position="656"/>
        <end position="703"/>
    </location>
</feature>
<dbReference type="Proteomes" id="UP000678499">
    <property type="component" value="Unassembled WGS sequence"/>
</dbReference>
<feature type="compositionally biased region" description="Pro residues" evidence="6">
    <location>
        <begin position="860"/>
        <end position="872"/>
    </location>
</feature>
<dbReference type="InterPro" id="IPR016024">
    <property type="entry name" value="ARM-type_fold"/>
</dbReference>
<feature type="compositionally biased region" description="Basic and acidic residues" evidence="6">
    <location>
        <begin position="93"/>
        <end position="103"/>
    </location>
</feature>
<dbReference type="Pfam" id="PF02854">
    <property type="entry name" value="MIF4G"/>
    <property type="match status" value="1"/>
</dbReference>
<keyword evidence="10" id="KW-1185">Reference proteome</keyword>
<dbReference type="GO" id="GO:0003743">
    <property type="term" value="F:translation initiation factor activity"/>
    <property type="evidence" value="ECO:0007669"/>
    <property type="project" value="UniProtKB-KW"/>
</dbReference>
<evidence type="ECO:0000256" key="2">
    <source>
        <dbReference type="ARBA" id="ARBA00022540"/>
    </source>
</evidence>
<feature type="compositionally biased region" description="Low complexity" evidence="6">
    <location>
        <begin position="187"/>
        <end position="202"/>
    </location>
</feature>
<feature type="compositionally biased region" description="Basic and acidic residues" evidence="6">
    <location>
        <begin position="839"/>
        <end position="848"/>
    </location>
</feature>
<dbReference type="PANTHER" id="PTHR23253">
    <property type="entry name" value="EUKARYOTIC TRANSLATION INITIATION FACTOR 4 GAMMA"/>
    <property type="match status" value="1"/>
</dbReference>
<keyword evidence="5" id="KW-0648">Protein biosynthesis</keyword>
<evidence type="ECO:0000256" key="5">
    <source>
        <dbReference type="ARBA" id="ARBA00022917"/>
    </source>
</evidence>
<dbReference type="InterPro" id="IPR003891">
    <property type="entry name" value="Initiation_fac_eIF4g_MI"/>
</dbReference>
<name>A0A7R9BH19_9CRUS</name>
<dbReference type="CDD" id="cd11559">
    <property type="entry name" value="W2_eIF4G1_like"/>
    <property type="match status" value="1"/>
</dbReference>
<feature type="region of interest" description="Disordered" evidence="6">
    <location>
        <begin position="84"/>
        <end position="156"/>
    </location>
</feature>
<evidence type="ECO:0000313" key="10">
    <source>
        <dbReference type="Proteomes" id="UP000678499"/>
    </source>
</evidence>
<dbReference type="InterPro" id="IPR049485">
    <property type="entry name" value="eIF4G1-like_eIF4E-bd"/>
</dbReference>
<feature type="region of interest" description="Disordered" evidence="6">
    <location>
        <begin position="174"/>
        <end position="208"/>
    </location>
</feature>
<gene>
    <name evidence="9" type="ORF">NMOB1V02_LOCUS1685</name>
</gene>
<dbReference type="Pfam" id="PF02847">
    <property type="entry name" value="MA3"/>
    <property type="match status" value="1"/>
</dbReference>
<feature type="domain" description="MI" evidence="8">
    <location>
        <begin position="884"/>
        <end position="1012"/>
    </location>
</feature>
<dbReference type="AlphaFoldDB" id="A0A7R9BH19"/>
<sequence length="1222" mass="135864">MHRGSRERTTSGYRMRLSQLADRPVPTLRLDASRGLLVSFPSRILRACLECRAPNALSCASSAALGFAPPSGVAFVAAMVTVDGGTDGPTPRESGRRERRDVTPRASYDANARRRGPLAPTRSLSAGKATQRPKEKRGKDKAKWESKGADGAGDMDAFVEPAAPTAAAAAPAAVPPACASPTPPAPEQSAAPAPAAESNTAPPDAPEVPSYLSELVYKEGQYSPTNPDGKRVYDRDFLMALRDCPYARTCPKDMQVVTEKISKWKDHVERGSKNVADGGRGGGHHDFTPHYVKGASVSGVPSYRDSGRSGATKRPSLQGRRNDRQMQPSSQQQRVISVSIDDVCLQRSKNAWKPSVVAVPDEKPSSEMHEVLAKKVRGVLNKLTPSKFETLLGQVKDLPIHTHEELDCVIDLVFEKACDEPGFATAYASLCHHLSTAITVKDENDQRYSFRKKLLIKCQKEFEMEQRFDADRDQKRIEIEQTKSEEKRKEMMLDLEDKDRKMKRRYLGTIRFIGELFMKGMLTGNIMHGCVLNMLNGWEKTRDEDYLECLCKLLTTIGAKLDNEAPNPTKDSQGRDQLGEHSVKMNGYFDLLKGFVDKKETSTRVRCLLMDVVDLRKSKWVPRREDYKPKTIEQIHREARAEESKKMIEMNEFHEAKAQEKQRQQQQHRPRGTPAGTRGGNQQQPNNEEWQFVQQKRERQSYDTSRLMAAGGFTGSGNSVFAPQMKAWGEGAGGGASARSADLSNRFTSLSDGNTDAGRGHSGSSRSTTIPPRMQQKQGMGRDSFRNDQGRRGNIRGPGQDIRPSHSMGSSRDGSMSRFGDDGGRYGGKHGGTTSMMSSRDRDRDRDYAAPAASGARAPPSNPPPSAPPPLDSLPTELSGPANEEEKTLQELTMKFTDKYCFPDCDPSSESVGDVIKSFHETNVHIFVHEGLNHSVEKPESFRKKFGSFLSMLLKSKVLTADAFVRGVRCLLDNSEDLIIDLPKFWDYVGQCLSPVFTTSDGLKLRELKKCFKDSESQGFDKLATAILKSAGLGFLNSVKTSGGASEWVNEKSAERFRNEFLKELTKSYPPPTNDELLTWLNDRVAPECRGEVHFVRALVYAILDSTLMREGPDEEQKKLFMLRKPVLARFSDNKPELEMQVLIASTHLLEDRGHPKGMHVRLFEMVHDAELVAEETFDNWYADGSKMCLRGYAVSHEAMKPFFEWLRTAESDGDANDASEN</sequence>
<evidence type="ECO:0000313" key="9">
    <source>
        <dbReference type="EMBL" id="CAD7273815.1"/>
    </source>
</evidence>
<dbReference type="SUPFAM" id="SSF48371">
    <property type="entry name" value="ARM repeat"/>
    <property type="match status" value="3"/>
</dbReference>
<evidence type="ECO:0000259" key="7">
    <source>
        <dbReference type="PROSITE" id="PS51363"/>
    </source>
</evidence>
<evidence type="ECO:0000256" key="3">
    <source>
        <dbReference type="ARBA" id="ARBA00022553"/>
    </source>
</evidence>
<dbReference type="GO" id="GO:0008190">
    <property type="term" value="F:eukaryotic initiation factor 4E binding"/>
    <property type="evidence" value="ECO:0007669"/>
    <property type="project" value="InterPro"/>
</dbReference>
<feature type="compositionally biased region" description="Low complexity" evidence="6">
    <location>
        <begin position="849"/>
        <end position="859"/>
    </location>
</feature>
<dbReference type="SMART" id="SM00515">
    <property type="entry name" value="eIF5C"/>
    <property type="match status" value="1"/>
</dbReference>
<dbReference type="InterPro" id="IPR003890">
    <property type="entry name" value="MIF4G-like_typ-3"/>
</dbReference>
<feature type="compositionally biased region" description="Basic and acidic residues" evidence="6">
    <location>
        <begin position="137"/>
        <end position="148"/>
    </location>
</feature>